<evidence type="ECO:0000256" key="7">
    <source>
        <dbReference type="ARBA" id="ARBA00048169"/>
    </source>
</evidence>
<dbReference type="NCBIfam" id="TIGR00212">
    <property type="entry name" value="hemC"/>
    <property type="match status" value="1"/>
</dbReference>
<dbReference type="GO" id="GO:0004418">
    <property type="term" value="F:hydroxymethylbilane synthase activity"/>
    <property type="evidence" value="ECO:0007669"/>
    <property type="project" value="UniProtKB-EC"/>
</dbReference>
<comment type="cofactor">
    <cofactor evidence="1">
        <name>dipyrromethane</name>
        <dbReference type="ChEBI" id="CHEBI:60342"/>
    </cofactor>
</comment>
<feature type="domain" description="Porphobilinogen deaminase C-terminal" evidence="10">
    <location>
        <begin position="223"/>
        <end position="290"/>
    </location>
</feature>
<evidence type="ECO:0000259" key="10">
    <source>
        <dbReference type="Pfam" id="PF03900"/>
    </source>
</evidence>
<evidence type="ECO:0000256" key="8">
    <source>
        <dbReference type="NCBIfam" id="TIGR00212"/>
    </source>
</evidence>
<dbReference type="InterPro" id="IPR022418">
    <property type="entry name" value="Porphobilinogen_deaminase_C"/>
</dbReference>
<dbReference type="InterPro" id="IPR022417">
    <property type="entry name" value="Porphobilin_deaminase_N"/>
</dbReference>
<accession>A0ABS6TAY4</accession>
<dbReference type="PIRSF" id="PIRSF001438">
    <property type="entry name" value="4pyrrol_synth_OHMeBilane_synth"/>
    <property type="match status" value="1"/>
</dbReference>
<dbReference type="Pfam" id="PF03900">
    <property type="entry name" value="Porphobil_deamC"/>
    <property type="match status" value="1"/>
</dbReference>
<evidence type="ECO:0000256" key="6">
    <source>
        <dbReference type="ARBA" id="ARBA00023244"/>
    </source>
</evidence>
<dbReference type="InterPro" id="IPR022419">
    <property type="entry name" value="Porphobilin_deaminase_cofac_BS"/>
</dbReference>
<comment type="function">
    <text evidence="2">Tetrapolymerization of the monopyrrole PBG into the hydroxymethylbilane pre-uroporphyrinogen in several discrete steps.</text>
</comment>
<dbReference type="InterPro" id="IPR000860">
    <property type="entry name" value="HemC"/>
</dbReference>
<comment type="caution">
    <text evidence="11">The sequence shown here is derived from an EMBL/GenBank/DDBJ whole genome shotgun (WGS) entry which is preliminary data.</text>
</comment>
<evidence type="ECO:0000256" key="4">
    <source>
        <dbReference type="ARBA" id="ARBA00012655"/>
    </source>
</evidence>
<gene>
    <name evidence="11" type="primary">hemC</name>
    <name evidence="11" type="ORF">KUA55_05080</name>
</gene>
<dbReference type="PANTHER" id="PTHR11557">
    <property type="entry name" value="PORPHOBILINOGEN DEAMINASE"/>
    <property type="match status" value="1"/>
</dbReference>
<evidence type="ECO:0000256" key="3">
    <source>
        <dbReference type="ARBA" id="ARBA00005638"/>
    </source>
</evidence>
<proteinExistence type="inferred from homology"/>
<keyword evidence="12" id="KW-1185">Reference proteome</keyword>
<name>A0ABS6TAY4_9ENTE</name>
<evidence type="ECO:0000256" key="2">
    <source>
        <dbReference type="ARBA" id="ARBA00002869"/>
    </source>
</evidence>
<dbReference type="RefSeq" id="WP_218325098.1">
    <property type="nucleotide sequence ID" value="NZ_JAHUZB010000002.1"/>
</dbReference>
<evidence type="ECO:0000256" key="5">
    <source>
        <dbReference type="ARBA" id="ARBA00022679"/>
    </source>
</evidence>
<keyword evidence="6" id="KW-0627">Porphyrin biosynthesis</keyword>
<organism evidence="11 12">
    <name type="scientific">Enterococcus alishanensis</name>
    <dbReference type="NCBI Taxonomy" id="1303817"/>
    <lineage>
        <taxon>Bacteria</taxon>
        <taxon>Bacillati</taxon>
        <taxon>Bacillota</taxon>
        <taxon>Bacilli</taxon>
        <taxon>Lactobacillales</taxon>
        <taxon>Enterococcaceae</taxon>
        <taxon>Enterococcus</taxon>
    </lineage>
</organism>
<evidence type="ECO:0000256" key="1">
    <source>
        <dbReference type="ARBA" id="ARBA00001916"/>
    </source>
</evidence>
<dbReference type="Pfam" id="PF01379">
    <property type="entry name" value="Porphobil_deam"/>
    <property type="match status" value="1"/>
</dbReference>
<dbReference type="EMBL" id="JAHUZB010000002">
    <property type="protein sequence ID" value="MBV7390045.1"/>
    <property type="molecule type" value="Genomic_DNA"/>
</dbReference>
<evidence type="ECO:0000313" key="11">
    <source>
        <dbReference type="EMBL" id="MBV7390045.1"/>
    </source>
</evidence>
<comment type="catalytic activity">
    <reaction evidence="7">
        <text>4 porphobilinogen + H2O = hydroxymethylbilane + 4 NH4(+)</text>
        <dbReference type="Rhea" id="RHEA:13185"/>
        <dbReference type="ChEBI" id="CHEBI:15377"/>
        <dbReference type="ChEBI" id="CHEBI:28938"/>
        <dbReference type="ChEBI" id="CHEBI:57845"/>
        <dbReference type="ChEBI" id="CHEBI:58126"/>
        <dbReference type="EC" id="2.5.1.61"/>
    </reaction>
</comment>
<dbReference type="Proteomes" id="UP000774130">
    <property type="component" value="Unassembled WGS sequence"/>
</dbReference>
<evidence type="ECO:0000313" key="12">
    <source>
        <dbReference type="Proteomes" id="UP000774130"/>
    </source>
</evidence>
<protein>
    <recommendedName>
        <fullName evidence="4 8">Hydroxymethylbilane synthase</fullName>
        <ecNumber evidence="4 8">2.5.1.61</ecNumber>
    </recommendedName>
</protein>
<feature type="domain" description="Porphobilinogen deaminase N-terminal" evidence="9">
    <location>
        <begin position="4"/>
        <end position="209"/>
    </location>
</feature>
<dbReference type="EC" id="2.5.1.61" evidence="4 8"/>
<keyword evidence="5 11" id="KW-0808">Transferase</keyword>
<dbReference type="PROSITE" id="PS00533">
    <property type="entry name" value="PORPHOBILINOGEN_DEAM"/>
    <property type="match status" value="1"/>
</dbReference>
<evidence type="ECO:0000259" key="9">
    <source>
        <dbReference type="Pfam" id="PF01379"/>
    </source>
</evidence>
<comment type="similarity">
    <text evidence="3">Belongs to the HMBS family.</text>
</comment>
<sequence>MKKLRVGTRKSPLAMRQTQIVIDLLKAVAPEIECEVVGLSTKGDRLQKADLTKIGGKGVFVKEVEYQLQQGLIDFAVHSLKDMPAKLPSDLLLAATPQRALALDCLILKEEVDLNRPLTIGTSSIRRAKQLANQFPQMRFVPIRGKIETRLKKMVTENLDGTVLACAGLERMNYFDILDEYQILAPEICVPAVGQGILGIECCKNDNELCQLLSKINHLETYQAALAERYLLEQMDGNCDVPIGAYAKKLADGEWCFYGFLAENRESDGEKVVLTGSDPLSLAKKAMKKLSY</sequence>
<reference evidence="11 12" key="1">
    <citation type="submission" date="2021-06" db="EMBL/GenBank/DDBJ databases">
        <title>Enterococcus alishanensis sp. nov., a novel lactic acid bacterium isolated from fresh coffee beans.</title>
        <authorList>
            <person name="Chen Y.-S."/>
        </authorList>
    </citation>
    <scope>NUCLEOTIDE SEQUENCE [LARGE SCALE GENOMIC DNA]</scope>
    <source>
        <strain evidence="11 12">ALS3</strain>
    </source>
</reference>
<dbReference type="PANTHER" id="PTHR11557:SF0">
    <property type="entry name" value="PORPHOBILINOGEN DEAMINASE"/>
    <property type="match status" value="1"/>
</dbReference>